<dbReference type="SUPFAM" id="SSF50475">
    <property type="entry name" value="FMN-binding split barrel"/>
    <property type="match status" value="1"/>
</dbReference>
<accession>A0ABQ6MEI8</accession>
<dbReference type="PANTHER" id="PTHR13343:SF24">
    <property type="entry name" value="OS07G0573800 PROTEIN"/>
    <property type="match status" value="1"/>
</dbReference>
<dbReference type="InterPro" id="IPR037119">
    <property type="entry name" value="Haem_oxidase_HugZ-like_sf"/>
</dbReference>
<feature type="domain" description="DUF2470" evidence="3">
    <location>
        <begin position="232"/>
        <end position="312"/>
    </location>
</feature>
<comment type="caution">
    <text evidence="5">The sequence shown here is derived from an EMBL/GenBank/DDBJ whole genome shotgun (WGS) entry which is preliminary data.</text>
</comment>
<reference evidence="5 6" key="1">
    <citation type="journal article" date="2023" name="Commun. Biol.">
        <title>Genome analysis of Parmales, the sister group of diatoms, reveals the evolutionary specialization of diatoms from phago-mixotrophs to photoautotrophs.</title>
        <authorList>
            <person name="Ban H."/>
            <person name="Sato S."/>
            <person name="Yoshikawa S."/>
            <person name="Yamada K."/>
            <person name="Nakamura Y."/>
            <person name="Ichinomiya M."/>
            <person name="Sato N."/>
            <person name="Blanc-Mathieu R."/>
            <person name="Endo H."/>
            <person name="Kuwata A."/>
            <person name="Ogata H."/>
        </authorList>
    </citation>
    <scope>NUCLEOTIDE SEQUENCE [LARGE SCALE GENOMIC DNA]</scope>
</reference>
<evidence type="ECO:0000259" key="4">
    <source>
        <dbReference type="Pfam" id="PF13883"/>
    </source>
</evidence>
<dbReference type="Gene3D" id="3.20.180.10">
    <property type="entry name" value="PNP-oxidase-like"/>
    <property type="match status" value="1"/>
</dbReference>
<protein>
    <recommendedName>
        <fullName evidence="7">DUF2470 domain-containing protein</fullName>
    </recommendedName>
</protein>
<feature type="region of interest" description="Disordered" evidence="1">
    <location>
        <begin position="29"/>
        <end position="54"/>
    </location>
</feature>
<organism evidence="5 6">
    <name type="scientific">Tetraparma gracilis</name>
    <dbReference type="NCBI Taxonomy" id="2962635"/>
    <lineage>
        <taxon>Eukaryota</taxon>
        <taxon>Sar</taxon>
        <taxon>Stramenopiles</taxon>
        <taxon>Ochrophyta</taxon>
        <taxon>Bolidophyceae</taxon>
        <taxon>Parmales</taxon>
        <taxon>Triparmaceae</taxon>
        <taxon>Tetraparma</taxon>
    </lineage>
</organism>
<dbReference type="PANTHER" id="PTHR13343">
    <property type="entry name" value="CREG1 PROTEIN"/>
    <property type="match status" value="1"/>
</dbReference>
<keyword evidence="6" id="KW-1185">Reference proteome</keyword>
<name>A0ABQ6MEI8_9STRA</name>
<dbReference type="EMBL" id="BRYB01001397">
    <property type="protein sequence ID" value="GMI24764.1"/>
    <property type="molecule type" value="Genomic_DNA"/>
</dbReference>
<feature type="chain" id="PRO_5046699393" description="DUF2470 domain-containing protein" evidence="2">
    <location>
        <begin position="18"/>
        <end position="322"/>
    </location>
</feature>
<keyword evidence="2" id="KW-0732">Signal</keyword>
<dbReference type="InterPro" id="IPR019595">
    <property type="entry name" value="DUF2470"/>
</dbReference>
<dbReference type="Pfam" id="PF10615">
    <property type="entry name" value="DUF2470"/>
    <property type="match status" value="1"/>
</dbReference>
<evidence type="ECO:0000256" key="2">
    <source>
        <dbReference type="SAM" id="SignalP"/>
    </source>
</evidence>
<feature type="domain" description="CREG-like beta-barrel" evidence="4">
    <location>
        <begin position="80"/>
        <end position="221"/>
    </location>
</feature>
<dbReference type="InterPro" id="IPR055343">
    <property type="entry name" value="CREG_beta-barrel"/>
</dbReference>
<dbReference type="Gene3D" id="2.30.110.10">
    <property type="entry name" value="Electron Transport, Fmn-binding Protein, Chain A"/>
    <property type="match status" value="1"/>
</dbReference>
<sequence length="322" mass="33971">MRLLPLAFLLSALPASSFLPAPLPALSSLPRRASASDEGQRDEGHKPPPSAASLPQSELDLQAKLSAHQRSAPRLSFPASVRSLVANQHGYAVLSTNSASSPSYPSGSVVGFCLDDAGSPCFLFSTMSGHTQDVLADPKCSLTVAAGDFKGAADGRVTLTGQTARLPAAERGRIEELYLQKHPGAFWASFGDFSFFRLAVESVRFVGGFARAGSFEGDEYYAAEPDPVAPFSAGVAGHMNADHSGSTAAMVEHYVGVGVEAAKISAVDSLGMDVVCERTPEGGDKPQSFKIRLPFVRKAEDRKMVKDIIVEMTRAAAAAQKE</sequence>
<evidence type="ECO:0000313" key="5">
    <source>
        <dbReference type="EMBL" id="GMI24764.1"/>
    </source>
</evidence>
<dbReference type="Pfam" id="PF13883">
    <property type="entry name" value="CREG_beta-barrel"/>
    <property type="match status" value="1"/>
</dbReference>
<feature type="signal peptide" evidence="2">
    <location>
        <begin position="1"/>
        <end position="17"/>
    </location>
</feature>
<feature type="compositionally biased region" description="Basic and acidic residues" evidence="1">
    <location>
        <begin position="34"/>
        <end position="46"/>
    </location>
</feature>
<evidence type="ECO:0000256" key="1">
    <source>
        <dbReference type="SAM" id="MobiDB-lite"/>
    </source>
</evidence>
<dbReference type="Proteomes" id="UP001165060">
    <property type="component" value="Unassembled WGS sequence"/>
</dbReference>
<evidence type="ECO:0008006" key="7">
    <source>
        <dbReference type="Google" id="ProtNLM"/>
    </source>
</evidence>
<gene>
    <name evidence="5" type="ORF">TeGR_g3701</name>
</gene>
<evidence type="ECO:0000259" key="3">
    <source>
        <dbReference type="Pfam" id="PF10615"/>
    </source>
</evidence>
<evidence type="ECO:0000313" key="6">
    <source>
        <dbReference type="Proteomes" id="UP001165060"/>
    </source>
</evidence>
<dbReference type="InterPro" id="IPR012349">
    <property type="entry name" value="Split_barrel_FMN-bd"/>
</dbReference>
<proteinExistence type="predicted"/>